<evidence type="ECO:0000313" key="2">
    <source>
        <dbReference type="EMBL" id="MBM9620942.1"/>
    </source>
</evidence>
<feature type="chain" id="PRO_5045088312" evidence="1">
    <location>
        <begin position="26"/>
        <end position="427"/>
    </location>
</feature>
<dbReference type="InterPro" id="IPR006059">
    <property type="entry name" value="SBP"/>
</dbReference>
<keyword evidence="3" id="KW-1185">Reference proteome</keyword>
<dbReference type="Pfam" id="PF01547">
    <property type="entry name" value="SBP_bac_1"/>
    <property type="match status" value="1"/>
</dbReference>
<dbReference type="Proteomes" id="UP000664109">
    <property type="component" value="Unassembled WGS sequence"/>
</dbReference>
<sequence length="427" mass="45808">MSRRIRLALAGVLLAVWAVATGGCASPEDDRTLVVLGPWTDGEERPFREALDSIEKETGRSYVYTGTRSLRETLVAQLQAGAPPDVAVLSSPGELAEYARDGRAHPLPEAVAGAAIPPWAPQVTVTGTGDGARTRTYWVPVRIDLKSVVWSRPRVADQEPVWCLGMGSGATSGWPGTDWIEDLMLQRGGTAAYEAWATGRTPWRATKGVWEEWGRLLTAHGGAPDPRSLTDSFEALGGGAYGLLNRGDCTHEHQGSFIRRHYGDDVRPLPTARYLGGAERAGQERAFEVSGDMAAVFRPSAAAWDLLSRLTSRDARESWAGHAAPGERPFFPGGEVAAGPPSAATREVQTLLDTAGRICLDASDAMPPTLRDAFYRAVLEFVGAPRDAALLDRLLERLDAERRLQLDAGAFVLDDLCDSPVSGGQAG</sequence>
<dbReference type="Gene3D" id="3.40.190.10">
    <property type="entry name" value="Periplasmic binding protein-like II"/>
    <property type="match status" value="2"/>
</dbReference>
<feature type="signal peptide" evidence="1">
    <location>
        <begin position="1"/>
        <end position="25"/>
    </location>
</feature>
<reference evidence="2 3" key="1">
    <citation type="journal article" date="2016" name="Arch. Microbiol.">
        <title>Streptomyces zhihengii sp. nov., isolated from rhizospheric soil of Psammosilene tunicoides.</title>
        <authorList>
            <person name="Huang M.J."/>
            <person name="Fei J.J."/>
            <person name="Salam N."/>
            <person name="Kim C.J."/>
            <person name="Hozzein W.N."/>
            <person name="Xiao M."/>
            <person name="Huang H.Q."/>
            <person name="Li W.J."/>
        </authorList>
    </citation>
    <scope>NUCLEOTIDE SEQUENCE [LARGE SCALE GENOMIC DNA]</scope>
    <source>
        <strain evidence="2 3">YIM T102</strain>
    </source>
</reference>
<evidence type="ECO:0000256" key="1">
    <source>
        <dbReference type="SAM" id="SignalP"/>
    </source>
</evidence>
<accession>A0ABS2UTV7</accession>
<evidence type="ECO:0000313" key="3">
    <source>
        <dbReference type="Proteomes" id="UP000664109"/>
    </source>
</evidence>
<dbReference type="EMBL" id="JAFEJA010000001">
    <property type="protein sequence ID" value="MBM9620942.1"/>
    <property type="molecule type" value="Genomic_DNA"/>
</dbReference>
<dbReference type="PROSITE" id="PS51257">
    <property type="entry name" value="PROKAR_LIPOPROTEIN"/>
    <property type="match status" value="1"/>
</dbReference>
<organism evidence="2 3">
    <name type="scientific">Streptomyces zhihengii</name>
    <dbReference type="NCBI Taxonomy" id="1818004"/>
    <lineage>
        <taxon>Bacteria</taxon>
        <taxon>Bacillati</taxon>
        <taxon>Actinomycetota</taxon>
        <taxon>Actinomycetes</taxon>
        <taxon>Kitasatosporales</taxon>
        <taxon>Streptomycetaceae</taxon>
        <taxon>Streptomyces</taxon>
    </lineage>
</organism>
<dbReference type="RefSeq" id="WP_205374857.1">
    <property type="nucleotide sequence ID" value="NZ_JAFEJA010000001.1"/>
</dbReference>
<dbReference type="SUPFAM" id="SSF53850">
    <property type="entry name" value="Periplasmic binding protein-like II"/>
    <property type="match status" value="1"/>
</dbReference>
<gene>
    <name evidence="2" type="ORF">JE024_19805</name>
</gene>
<keyword evidence="1" id="KW-0732">Signal</keyword>
<proteinExistence type="predicted"/>
<comment type="caution">
    <text evidence="2">The sequence shown here is derived from an EMBL/GenBank/DDBJ whole genome shotgun (WGS) entry which is preliminary data.</text>
</comment>
<protein>
    <submittedName>
        <fullName evidence="2">Extracellular solute-binding protein</fullName>
    </submittedName>
</protein>
<name>A0ABS2UTV7_9ACTN</name>